<dbReference type="Proteomes" id="UP000701702">
    <property type="component" value="Unassembled WGS sequence"/>
</dbReference>
<dbReference type="InterPro" id="IPR014729">
    <property type="entry name" value="Rossmann-like_a/b/a_fold"/>
</dbReference>
<organism evidence="3 4">
    <name type="scientific">Cupriavidus pinatubonensis</name>
    <dbReference type="NCBI Taxonomy" id="248026"/>
    <lineage>
        <taxon>Bacteria</taxon>
        <taxon>Pseudomonadati</taxon>
        <taxon>Pseudomonadota</taxon>
        <taxon>Betaproteobacteria</taxon>
        <taxon>Burkholderiales</taxon>
        <taxon>Burkholderiaceae</taxon>
        <taxon>Cupriavidus</taxon>
    </lineage>
</organism>
<sequence>MALFSRILLCYDGTREGRRALRYGAELARDRQAETHLLAVLDSAYWIRGFDAVAPEALSIEEQSAKEVLAEGVRRLGAFGVLAIGHLAIGNPVDRISQMAWKLDVDLIVLGHRRCGPLKRWWAGQGHGLLLDRVSCNVLVAIDPGETEQADGRS</sequence>
<dbReference type="SUPFAM" id="SSF52402">
    <property type="entry name" value="Adenine nucleotide alpha hydrolases-like"/>
    <property type="match status" value="1"/>
</dbReference>
<name>A0ABM8XKQ9_9BURK</name>
<evidence type="ECO:0000313" key="3">
    <source>
        <dbReference type="EMBL" id="CAG9180783.1"/>
    </source>
</evidence>
<keyword evidence="4" id="KW-1185">Reference proteome</keyword>
<dbReference type="PANTHER" id="PTHR46268:SF6">
    <property type="entry name" value="UNIVERSAL STRESS PROTEIN UP12"/>
    <property type="match status" value="1"/>
</dbReference>
<feature type="domain" description="UspA" evidence="2">
    <location>
        <begin position="4"/>
        <end position="140"/>
    </location>
</feature>
<dbReference type="EMBL" id="CAJZAF010000028">
    <property type="protein sequence ID" value="CAG9180783.1"/>
    <property type="molecule type" value="Genomic_DNA"/>
</dbReference>
<comment type="caution">
    <text evidence="3">The sequence shown here is derived from an EMBL/GenBank/DDBJ whole genome shotgun (WGS) entry which is preliminary data.</text>
</comment>
<evidence type="ECO:0000313" key="4">
    <source>
        <dbReference type="Proteomes" id="UP000701702"/>
    </source>
</evidence>
<dbReference type="Gene3D" id="3.40.50.620">
    <property type="entry name" value="HUPs"/>
    <property type="match status" value="1"/>
</dbReference>
<reference evidence="3 4" key="1">
    <citation type="submission" date="2021-08" db="EMBL/GenBank/DDBJ databases">
        <authorList>
            <person name="Peeters C."/>
        </authorList>
    </citation>
    <scope>NUCLEOTIDE SEQUENCE [LARGE SCALE GENOMIC DNA]</scope>
    <source>
        <strain evidence="3 4">LMG 23994</strain>
    </source>
</reference>
<dbReference type="RefSeq" id="WP_224006056.1">
    <property type="nucleotide sequence ID" value="NZ_CAJZAF010000028.1"/>
</dbReference>
<proteinExistence type="inferred from homology"/>
<dbReference type="CDD" id="cd00293">
    <property type="entry name" value="USP-like"/>
    <property type="match status" value="1"/>
</dbReference>
<accession>A0ABM8XKQ9</accession>
<protein>
    <recommendedName>
        <fullName evidence="2">UspA domain-containing protein</fullName>
    </recommendedName>
</protein>
<dbReference type="InterPro" id="IPR006016">
    <property type="entry name" value="UspA"/>
</dbReference>
<evidence type="ECO:0000256" key="1">
    <source>
        <dbReference type="ARBA" id="ARBA00008791"/>
    </source>
</evidence>
<dbReference type="PANTHER" id="PTHR46268">
    <property type="entry name" value="STRESS RESPONSE PROTEIN NHAX"/>
    <property type="match status" value="1"/>
</dbReference>
<comment type="similarity">
    <text evidence="1">Belongs to the universal stress protein A family.</text>
</comment>
<evidence type="ECO:0000259" key="2">
    <source>
        <dbReference type="Pfam" id="PF00582"/>
    </source>
</evidence>
<dbReference type="Pfam" id="PF00582">
    <property type="entry name" value="Usp"/>
    <property type="match status" value="1"/>
</dbReference>
<gene>
    <name evidence="3" type="ORF">LMG23994_04492</name>
</gene>